<reference evidence="2 3" key="1">
    <citation type="submission" date="2017-01" db="EMBL/GenBank/DDBJ databases">
        <title>Bacillus phylogenomics.</title>
        <authorList>
            <person name="Dunlap C."/>
        </authorList>
    </citation>
    <scope>NUCLEOTIDE SEQUENCE [LARGE SCALE GENOMIC DNA]</scope>
    <source>
        <strain evidence="2 3">NRRL B-41282</strain>
    </source>
</reference>
<dbReference type="Proteomes" id="UP000187367">
    <property type="component" value="Unassembled WGS sequence"/>
</dbReference>
<comment type="caution">
    <text evidence="2">The sequence shown here is derived from an EMBL/GenBank/DDBJ whole genome shotgun (WGS) entry which is preliminary data.</text>
</comment>
<dbReference type="EMBL" id="QSND01000002">
    <property type="protein sequence ID" value="KAA6451801.1"/>
    <property type="molecule type" value="Genomic_DNA"/>
</dbReference>
<evidence type="ECO:0000313" key="3">
    <source>
        <dbReference type="Proteomes" id="UP000187367"/>
    </source>
</evidence>
<accession>A0A1R1RGI6</accession>
<organism evidence="2 3">
    <name type="scientific">Bacillus swezeyi</name>
    <dbReference type="NCBI Taxonomy" id="1925020"/>
    <lineage>
        <taxon>Bacteria</taxon>
        <taxon>Bacillati</taxon>
        <taxon>Bacillota</taxon>
        <taxon>Bacilli</taxon>
        <taxon>Bacillales</taxon>
        <taxon>Bacillaceae</taxon>
        <taxon>Bacillus</taxon>
    </lineage>
</organism>
<dbReference type="AlphaFoldDB" id="A0A1R1QEA6"/>
<name>A0A1R1QEA6_9BACI</name>
<dbReference type="STRING" id="1925020.BTA30_21225"/>
<evidence type="ECO:0000313" key="4">
    <source>
        <dbReference type="Proteomes" id="UP000324326"/>
    </source>
</evidence>
<proteinExistence type="predicted"/>
<keyword evidence="3" id="KW-1185">Reference proteome</keyword>
<dbReference type="EMBL" id="MTJL01000033">
    <property type="protein sequence ID" value="OMI01823.1"/>
    <property type="molecule type" value="Genomic_DNA"/>
</dbReference>
<reference evidence="1 4" key="2">
    <citation type="submission" date="2018-08" db="EMBL/GenBank/DDBJ databases">
        <title>Bacillus phenotypic plasticity.</title>
        <authorList>
            <person name="Hurtado E."/>
        </authorList>
    </citation>
    <scope>NUCLEOTIDE SEQUENCE [LARGE SCALE GENOMIC DNA]</scope>
    <source>
        <strain evidence="1 4">427</strain>
    </source>
</reference>
<sequence>MANEPELFKAYLTLWKNRTMNGEGKRTLYQAIDDELNDLRTHPRLRKTRYEKYVQSVQRILNSALETDIKLNLIELHTERLQLLSNGESRE</sequence>
<dbReference type="RefSeq" id="WP_076763903.1">
    <property type="nucleotide sequence ID" value="NZ_CM125431.1"/>
</dbReference>
<dbReference type="Proteomes" id="UP000324326">
    <property type="component" value="Unassembled WGS sequence"/>
</dbReference>
<dbReference type="OrthoDB" id="2454083at2"/>
<protein>
    <submittedName>
        <fullName evidence="2">Uncharacterized protein</fullName>
    </submittedName>
</protein>
<accession>A0A1R1QEA6</accession>
<evidence type="ECO:0000313" key="1">
    <source>
        <dbReference type="EMBL" id="KAA6451801.1"/>
    </source>
</evidence>
<gene>
    <name evidence="2" type="ORF">BW143_16515</name>
    <name evidence="1" type="ORF">DX927_13870</name>
</gene>
<evidence type="ECO:0000313" key="2">
    <source>
        <dbReference type="EMBL" id="OMI01823.1"/>
    </source>
</evidence>